<evidence type="ECO:0000256" key="1">
    <source>
        <dbReference type="ARBA" id="ARBA00004141"/>
    </source>
</evidence>
<protein>
    <submittedName>
        <fullName evidence="7">TM2 domain-containing membrane protein YozV</fullName>
    </submittedName>
</protein>
<evidence type="ECO:0000256" key="4">
    <source>
        <dbReference type="ARBA" id="ARBA00023136"/>
    </source>
</evidence>
<dbReference type="InterPro" id="IPR007829">
    <property type="entry name" value="TM2"/>
</dbReference>
<accession>A0ABS4T2B9</accession>
<proteinExistence type="predicted"/>
<sequence>MEDVTASFDLDDDFYANTFTEEDQAAFEAEPESPRKFLIAWAAALVLGPLGTHRYYLGLIPTAVTKSLLFGCAAVCVALGYVNASLVFMGVVTAWTIVDLFLLLSGTMRDRQEQRLTGFRRYAGPCAAITVMVLVGFLITALVVGTSSGVTGG</sequence>
<dbReference type="EMBL" id="JAGINX010000001">
    <property type="protein sequence ID" value="MBP2318588.1"/>
    <property type="molecule type" value="Genomic_DNA"/>
</dbReference>
<keyword evidence="2 5" id="KW-0812">Transmembrane</keyword>
<feature type="transmembrane region" description="Helical" evidence="5">
    <location>
        <begin position="122"/>
        <end position="144"/>
    </location>
</feature>
<feature type="domain" description="TM2" evidence="6">
    <location>
        <begin position="34"/>
        <end position="75"/>
    </location>
</feature>
<evidence type="ECO:0000256" key="3">
    <source>
        <dbReference type="ARBA" id="ARBA00022989"/>
    </source>
</evidence>
<keyword evidence="3 5" id="KW-1133">Transmembrane helix</keyword>
<organism evidence="7 8">
    <name type="scientific">Nesterenkonia lacusekhoensis</name>
    <dbReference type="NCBI Taxonomy" id="150832"/>
    <lineage>
        <taxon>Bacteria</taxon>
        <taxon>Bacillati</taxon>
        <taxon>Actinomycetota</taxon>
        <taxon>Actinomycetes</taxon>
        <taxon>Micrococcales</taxon>
        <taxon>Micrococcaceae</taxon>
        <taxon>Nesterenkonia</taxon>
    </lineage>
</organism>
<dbReference type="Pfam" id="PF05154">
    <property type="entry name" value="TM2"/>
    <property type="match status" value="1"/>
</dbReference>
<dbReference type="Proteomes" id="UP001519331">
    <property type="component" value="Unassembled WGS sequence"/>
</dbReference>
<feature type="transmembrane region" description="Helical" evidence="5">
    <location>
        <begin position="68"/>
        <end position="101"/>
    </location>
</feature>
<keyword evidence="8" id="KW-1185">Reference proteome</keyword>
<evidence type="ECO:0000313" key="7">
    <source>
        <dbReference type="EMBL" id="MBP2318588.1"/>
    </source>
</evidence>
<comment type="subcellular location">
    <subcellularLocation>
        <location evidence="1">Membrane</location>
        <topology evidence="1">Multi-pass membrane protein</topology>
    </subcellularLocation>
</comment>
<name>A0ABS4T2B9_9MICC</name>
<comment type="caution">
    <text evidence="7">The sequence shown here is derived from an EMBL/GenBank/DDBJ whole genome shotgun (WGS) entry which is preliminary data.</text>
</comment>
<feature type="transmembrane region" description="Helical" evidence="5">
    <location>
        <begin position="37"/>
        <end position="56"/>
    </location>
</feature>
<gene>
    <name evidence="7" type="ORF">JOF45_001607</name>
</gene>
<keyword evidence="4 5" id="KW-0472">Membrane</keyword>
<evidence type="ECO:0000256" key="2">
    <source>
        <dbReference type="ARBA" id="ARBA00022692"/>
    </source>
</evidence>
<evidence type="ECO:0000256" key="5">
    <source>
        <dbReference type="SAM" id="Phobius"/>
    </source>
</evidence>
<dbReference type="RefSeq" id="WP_210048986.1">
    <property type="nucleotide sequence ID" value="NZ_JAGINX010000001.1"/>
</dbReference>
<evidence type="ECO:0000259" key="6">
    <source>
        <dbReference type="Pfam" id="PF05154"/>
    </source>
</evidence>
<reference evidence="7 8" key="1">
    <citation type="submission" date="2021-03" db="EMBL/GenBank/DDBJ databases">
        <title>Sequencing the genomes of 1000 actinobacteria strains.</title>
        <authorList>
            <person name="Klenk H.-P."/>
        </authorList>
    </citation>
    <scope>NUCLEOTIDE SEQUENCE [LARGE SCALE GENOMIC DNA]</scope>
    <source>
        <strain evidence="7 8">DSM 12544</strain>
    </source>
</reference>
<evidence type="ECO:0000313" key="8">
    <source>
        <dbReference type="Proteomes" id="UP001519331"/>
    </source>
</evidence>